<keyword evidence="2" id="KW-1185">Reference proteome</keyword>
<evidence type="ECO:0000313" key="2">
    <source>
        <dbReference type="Proteomes" id="UP001153678"/>
    </source>
</evidence>
<organism evidence="1 2">
    <name type="scientific">Funneliformis geosporum</name>
    <dbReference type="NCBI Taxonomy" id="1117311"/>
    <lineage>
        <taxon>Eukaryota</taxon>
        <taxon>Fungi</taxon>
        <taxon>Fungi incertae sedis</taxon>
        <taxon>Mucoromycota</taxon>
        <taxon>Glomeromycotina</taxon>
        <taxon>Glomeromycetes</taxon>
        <taxon>Glomerales</taxon>
        <taxon>Glomeraceae</taxon>
        <taxon>Funneliformis</taxon>
    </lineage>
</organism>
<accession>A0A9W4T0B9</accession>
<dbReference type="Proteomes" id="UP001153678">
    <property type="component" value="Unassembled WGS sequence"/>
</dbReference>
<dbReference type="AlphaFoldDB" id="A0A9W4T0B9"/>
<feature type="non-terminal residue" evidence="1">
    <location>
        <position position="464"/>
    </location>
</feature>
<name>A0A9W4T0B9_9GLOM</name>
<reference evidence="1" key="1">
    <citation type="submission" date="2022-08" db="EMBL/GenBank/DDBJ databases">
        <authorList>
            <person name="Kallberg Y."/>
            <person name="Tangrot J."/>
            <person name="Rosling A."/>
        </authorList>
    </citation>
    <scope>NUCLEOTIDE SEQUENCE</scope>
    <source>
        <strain evidence="1">Wild A</strain>
    </source>
</reference>
<protein>
    <submittedName>
        <fullName evidence="1">18422_t:CDS:1</fullName>
    </submittedName>
</protein>
<proteinExistence type="predicted"/>
<evidence type="ECO:0000313" key="1">
    <source>
        <dbReference type="EMBL" id="CAI2187429.1"/>
    </source>
</evidence>
<sequence length="464" mass="53100">MNKNAKVKAENAKLRYALEEHEAKFMRLDFVENPNNIVHLDKLEKMANPLNTSDKTSLRNHDENESNTKTVNIVINQEKILLEDSVQKMPERLNGNVSQRESDSGLHSNSSPVIEEFARLFYQASIGCYSERFENKLMKLRSEDKNLKDKIARSQIYNEIKPYLLGISDEYLRKITSKARKINKLFEYDYNLITLKKIKDIGWHMSHVTLEMITSDTTALLSIGCITSEKIINASQIIPAEVPAFSQPNALPEMISSDMPSACKHLANLAVVPPGHKQPNSVILCSRLSAYKHFADLMGWNQMGGSKLDQKHAKDWEQKHKSSITGIGSIARSSVNEMARPTFDVQVLRTPEHQMLSSSSSVPLTIRNESDEETNTDNLKNLMFDEYVDGDDDEETPNYNDDEINVKAEQDKQGSRLIIEEINKMKAEYSERYHKICLENKWKLPSGKFAENILYQYTLNLEYE</sequence>
<comment type="caution">
    <text evidence="1">The sequence shown here is derived from an EMBL/GenBank/DDBJ whole genome shotgun (WGS) entry which is preliminary data.</text>
</comment>
<dbReference type="OrthoDB" id="2386115at2759"/>
<gene>
    <name evidence="1" type="ORF">FWILDA_LOCUS13076</name>
</gene>
<dbReference type="EMBL" id="CAMKVN010004627">
    <property type="protein sequence ID" value="CAI2187429.1"/>
    <property type="molecule type" value="Genomic_DNA"/>
</dbReference>